<evidence type="ECO:0000313" key="3">
    <source>
        <dbReference type="EMBL" id="RZN60766.1"/>
    </source>
</evidence>
<evidence type="ECO:0000313" key="2">
    <source>
        <dbReference type="EMBL" id="PXZ38869.1"/>
    </source>
</evidence>
<evidence type="ECO:0000313" key="10">
    <source>
        <dbReference type="Proteomes" id="UP001347884"/>
    </source>
</evidence>
<dbReference type="AlphaFoldDB" id="A0A0F5EV78"/>
<dbReference type="Proteomes" id="UP000294229">
    <property type="component" value="Unassembled WGS sequence"/>
</dbReference>
<accession>A0A0F5EV78</accession>
<dbReference type="Proteomes" id="UP000254620">
    <property type="component" value="Unassembled WGS sequence"/>
</dbReference>
<sequence length="119" mass="14020">MKKLILFLFFVSYTVFGQDPFDRTRRGIKSDTSTINNSYSCSSSHRIFAENTAFQLLKLIGVIEFKNEKNVMFLDQEKKIMMLRVNDIFTQEKLRIEEISLSKVKIFDCIQSKIMYLDV</sequence>
<evidence type="ECO:0000313" key="9">
    <source>
        <dbReference type="Proteomes" id="UP000294229"/>
    </source>
</evidence>
<name>A0A0F5EV78_AVIPA</name>
<gene>
    <name evidence="2" type="ORF">DM482_06685</name>
    <name evidence="3" type="ORF">EIG79_02425</name>
    <name evidence="1" type="ORF">M5S13_09805</name>
    <name evidence="5" type="ORF">NCTC10926_02651</name>
    <name evidence="4" type="ORF">NCTC11296_02575</name>
</gene>
<dbReference type="EMBL" id="QJPJ01000009">
    <property type="protein sequence ID" value="PXZ38869.1"/>
    <property type="molecule type" value="Genomic_DNA"/>
</dbReference>
<evidence type="ECO:0000313" key="8">
    <source>
        <dbReference type="Proteomes" id="UP000254620"/>
    </source>
</evidence>
<evidence type="ECO:0000313" key="6">
    <source>
        <dbReference type="Proteomes" id="UP000247594"/>
    </source>
</evidence>
<dbReference type="GeneID" id="66256430"/>
<dbReference type="Proteomes" id="UP000247594">
    <property type="component" value="Unassembled WGS sequence"/>
</dbReference>
<evidence type="ECO:0000313" key="1">
    <source>
        <dbReference type="EMBL" id="MEE6042171.1"/>
    </source>
</evidence>
<reference evidence="3 9" key="3">
    <citation type="submission" date="2018-11" db="EMBL/GenBank/DDBJ databases">
        <title>Sequencing Av. paragallinarum serogroups.</title>
        <authorList>
            <person name="Hellmuth J.E."/>
            <person name="Boucher C.E."/>
            <person name="Cason E.D."/>
        </authorList>
    </citation>
    <scope>NUCLEOTIDE SEQUENCE [LARGE SCALE GENOMIC DNA]</scope>
    <source>
        <strain evidence="3 9">SA-3</strain>
    </source>
</reference>
<dbReference type="EMBL" id="UFSW01000002">
    <property type="protein sequence ID" value="SUV40605.1"/>
    <property type="molecule type" value="Genomic_DNA"/>
</dbReference>
<evidence type="ECO:0000313" key="7">
    <source>
        <dbReference type="Proteomes" id="UP000254465"/>
    </source>
</evidence>
<reference evidence="1" key="5">
    <citation type="submission" date="2022-05" db="EMBL/GenBank/DDBJ databases">
        <authorList>
            <person name="Chen Y."/>
            <person name="Zhu J."/>
            <person name="Zhu K."/>
        </authorList>
    </citation>
    <scope>NUCLEOTIDE SEQUENCE</scope>
    <source>
        <strain evidence="1">AV25</strain>
    </source>
</reference>
<dbReference type="KEGG" id="apag:EIA51_02560"/>
<evidence type="ECO:0000313" key="5">
    <source>
        <dbReference type="EMBL" id="SUV40605.1"/>
    </source>
</evidence>
<evidence type="ECO:0000313" key="4">
    <source>
        <dbReference type="EMBL" id="STO72641.1"/>
    </source>
</evidence>
<organism evidence="3 9">
    <name type="scientific">Avibacterium paragallinarum</name>
    <name type="common">Haemophilus gallinarum</name>
    <dbReference type="NCBI Taxonomy" id="728"/>
    <lineage>
        <taxon>Bacteria</taxon>
        <taxon>Pseudomonadati</taxon>
        <taxon>Pseudomonadota</taxon>
        <taxon>Gammaproteobacteria</taxon>
        <taxon>Pasteurellales</taxon>
        <taxon>Pasteurellaceae</taxon>
        <taxon>Avibacterium</taxon>
    </lineage>
</organism>
<protein>
    <submittedName>
        <fullName evidence="3">Uncharacterized protein</fullName>
    </submittedName>
</protein>
<reference evidence="1 10" key="4">
    <citation type="journal article" date="2022" name="Front. Microbiol.">
        <title>Commensal bacteria contribute to the growth of multidrug-resistant Avibacterium paragallinarum in chickens.</title>
        <authorList>
            <person name="Zhu J."/>
            <person name="Chen Y."/>
            <person name="Wu Y."/>
            <person name="Wang Y."/>
            <person name="Zhu K."/>
        </authorList>
    </citation>
    <scope>NUCLEOTIDE SEQUENCE [LARGE SCALE GENOMIC DNA]</scope>
    <source>
        <strain evidence="1 10">AV25</strain>
    </source>
</reference>
<dbReference type="RefSeq" id="WP_017806828.1">
    <property type="nucleotide sequence ID" value="NZ_CP034110.1"/>
</dbReference>
<dbReference type="Proteomes" id="UP000254465">
    <property type="component" value="Unassembled WGS sequence"/>
</dbReference>
<dbReference type="Proteomes" id="UP001347884">
    <property type="component" value="Unassembled WGS sequence"/>
</dbReference>
<reference evidence="2 6" key="1">
    <citation type="submission" date="2018-06" db="EMBL/GenBank/DDBJ databases">
        <authorList>
            <person name="Teymurazov M."/>
            <person name="Kislichkina A."/>
            <person name="Abaymova A."/>
            <person name="Mukhina T."/>
            <person name="Mayskaya N."/>
            <person name="Svetoch E."/>
            <person name="Bogun A."/>
        </authorList>
    </citation>
    <scope>NUCLEOTIDE SEQUENCE [LARGE SCALE GENOMIC DNA]</scope>
    <source>
        <strain evidence="2 6">SCPM-O-B-8406</strain>
    </source>
</reference>
<keyword evidence="10" id="KW-1185">Reference proteome</keyword>
<dbReference type="EMBL" id="JAMDKF010000024">
    <property type="protein sequence ID" value="MEE6042171.1"/>
    <property type="molecule type" value="Genomic_DNA"/>
</dbReference>
<reference evidence="7 8" key="2">
    <citation type="submission" date="2018-06" db="EMBL/GenBank/DDBJ databases">
        <authorList>
            <consortium name="Pathogen Informatics"/>
            <person name="Doyle S."/>
        </authorList>
    </citation>
    <scope>NUCLEOTIDE SEQUENCE [LARGE SCALE GENOMIC DNA]</scope>
    <source>
        <strain evidence="5 8">NCTC10926</strain>
        <strain evidence="4 7">NCTC11296</strain>
    </source>
</reference>
<dbReference type="EMBL" id="RQXS01000006">
    <property type="protein sequence ID" value="RZN60766.1"/>
    <property type="molecule type" value="Genomic_DNA"/>
</dbReference>
<dbReference type="EMBL" id="UGHK01000002">
    <property type="protein sequence ID" value="STO72641.1"/>
    <property type="molecule type" value="Genomic_DNA"/>
</dbReference>
<proteinExistence type="predicted"/>